<dbReference type="Pfam" id="PF03698">
    <property type="entry name" value="UPF0180"/>
    <property type="match status" value="1"/>
</dbReference>
<proteinExistence type="predicted"/>
<dbReference type="RefSeq" id="WP_073006145.1">
    <property type="nucleotide sequence ID" value="NZ_FQZO01000002.1"/>
</dbReference>
<keyword evidence="2" id="KW-1185">Reference proteome</keyword>
<dbReference type="AlphaFoldDB" id="A0A1M6FUC1"/>
<accession>A0A1M6FUC1</accession>
<dbReference type="STRING" id="1121298.SAMN05444401_2074"/>
<gene>
    <name evidence="1" type="ORF">SAMN05444401_2074</name>
</gene>
<dbReference type="InterPro" id="IPR005370">
    <property type="entry name" value="UPF0180"/>
</dbReference>
<dbReference type="OrthoDB" id="1954110at2"/>
<dbReference type="EMBL" id="FQZO01000002">
    <property type="protein sequence ID" value="SHJ01213.1"/>
    <property type="molecule type" value="Genomic_DNA"/>
</dbReference>
<evidence type="ECO:0000313" key="2">
    <source>
        <dbReference type="Proteomes" id="UP000184080"/>
    </source>
</evidence>
<dbReference type="Proteomes" id="UP000184080">
    <property type="component" value="Unassembled WGS sequence"/>
</dbReference>
<protein>
    <submittedName>
        <fullName evidence="1">Uncharacterized protein family (UPF0180)</fullName>
    </submittedName>
</protein>
<name>A0A1M6FUC1_9CLOT</name>
<evidence type="ECO:0000313" key="1">
    <source>
        <dbReference type="EMBL" id="SHJ01213.1"/>
    </source>
</evidence>
<reference evidence="1 2" key="1">
    <citation type="submission" date="2016-11" db="EMBL/GenBank/DDBJ databases">
        <authorList>
            <person name="Jaros S."/>
            <person name="Januszkiewicz K."/>
            <person name="Wedrychowicz H."/>
        </authorList>
    </citation>
    <scope>NUCLEOTIDE SEQUENCE [LARGE SCALE GENOMIC DNA]</scope>
    <source>
        <strain evidence="1 2">DSM 21864</strain>
    </source>
</reference>
<organism evidence="1 2">
    <name type="scientific">Clostridium amylolyticum</name>
    <dbReference type="NCBI Taxonomy" id="1121298"/>
    <lineage>
        <taxon>Bacteria</taxon>
        <taxon>Bacillati</taxon>
        <taxon>Bacillota</taxon>
        <taxon>Clostridia</taxon>
        <taxon>Eubacteriales</taxon>
        <taxon>Clostridiaceae</taxon>
        <taxon>Clostridium</taxon>
    </lineage>
</organism>
<sequence length="83" mass="9406">MNIYVCDGLDYIKYELKKKGYTIANENNIPYDAIICNIKEIDFSSLNILSNVKNEGTLIIDAGSKSISDIEYIINNRSYSALF</sequence>